<organism evidence="2 3">
    <name type="scientific">Desulfonema limicola</name>
    <dbReference type="NCBI Taxonomy" id="45656"/>
    <lineage>
        <taxon>Bacteria</taxon>
        <taxon>Pseudomonadati</taxon>
        <taxon>Thermodesulfobacteriota</taxon>
        <taxon>Desulfobacteria</taxon>
        <taxon>Desulfobacterales</taxon>
        <taxon>Desulfococcaceae</taxon>
        <taxon>Desulfonema</taxon>
    </lineage>
</organism>
<proteinExistence type="predicted"/>
<dbReference type="Pfam" id="PF13489">
    <property type="entry name" value="Methyltransf_23"/>
    <property type="match status" value="1"/>
</dbReference>
<dbReference type="GO" id="GO:0008168">
    <property type="term" value="F:methyltransferase activity"/>
    <property type="evidence" value="ECO:0007669"/>
    <property type="project" value="UniProtKB-KW"/>
</dbReference>
<dbReference type="CDD" id="cd02440">
    <property type="entry name" value="AdoMet_MTases"/>
    <property type="match status" value="1"/>
</dbReference>
<dbReference type="SUPFAM" id="SSF53335">
    <property type="entry name" value="S-adenosyl-L-methionine-dependent methyltransferases"/>
    <property type="match status" value="1"/>
</dbReference>
<evidence type="ECO:0000256" key="1">
    <source>
        <dbReference type="SAM" id="Phobius"/>
    </source>
</evidence>
<accession>A0A975BEI0</accession>
<sequence length="206" mass="23410">MILEESARLGRSLNCAEIGIDKGQMLYFMRDAGFGGIQSWVGIDIEIKAEAEKAGYTELIKSNVESSDFVLGEKFDVIILLHVLEHLYEPEKLLEKTVSKLKQGGIIIGGFPIMPHFLIRYWQKRLRIILGKNGHVSAFSPHRVSKMAKNCGLNLEFISGAFLCRNSGGLLEQSRLWMRFNLLYGALFFKSLGSEVYFLMRKDNRM</sequence>
<gene>
    <name evidence="2" type="ORF">dnl_60930</name>
</gene>
<evidence type="ECO:0000313" key="3">
    <source>
        <dbReference type="Proteomes" id="UP000663720"/>
    </source>
</evidence>
<dbReference type="EMBL" id="CP061799">
    <property type="protein sequence ID" value="QTA83679.1"/>
    <property type="molecule type" value="Genomic_DNA"/>
</dbReference>
<dbReference type="KEGG" id="dli:dnl_60930"/>
<keyword evidence="1" id="KW-0472">Membrane</keyword>
<feature type="transmembrane region" description="Helical" evidence="1">
    <location>
        <begin position="182"/>
        <end position="200"/>
    </location>
</feature>
<dbReference type="AlphaFoldDB" id="A0A975BEI0"/>
<name>A0A975BEI0_9BACT</name>
<dbReference type="InterPro" id="IPR029063">
    <property type="entry name" value="SAM-dependent_MTases_sf"/>
</dbReference>
<dbReference type="Proteomes" id="UP000663720">
    <property type="component" value="Chromosome"/>
</dbReference>
<keyword evidence="1" id="KW-1133">Transmembrane helix</keyword>
<reference evidence="2" key="1">
    <citation type="journal article" date="2021" name="Microb. Physiol.">
        <title>Proteogenomic Insights into the Physiology of Marine, Sulfate-Reducing, Filamentous Desulfonema limicola and Desulfonema magnum.</title>
        <authorList>
            <person name="Schnaars V."/>
            <person name="Wohlbrand L."/>
            <person name="Scheve S."/>
            <person name="Hinrichs C."/>
            <person name="Reinhardt R."/>
            <person name="Rabus R."/>
        </authorList>
    </citation>
    <scope>NUCLEOTIDE SEQUENCE</scope>
    <source>
        <strain evidence="2">5ac10</strain>
    </source>
</reference>
<keyword evidence="2" id="KW-0489">Methyltransferase</keyword>
<dbReference type="GO" id="GO:0032259">
    <property type="term" value="P:methylation"/>
    <property type="evidence" value="ECO:0007669"/>
    <property type="project" value="UniProtKB-KW"/>
</dbReference>
<evidence type="ECO:0000313" key="2">
    <source>
        <dbReference type="EMBL" id="QTA83679.1"/>
    </source>
</evidence>
<keyword evidence="1" id="KW-0812">Transmembrane</keyword>
<dbReference type="Gene3D" id="3.40.50.150">
    <property type="entry name" value="Vaccinia Virus protein VP39"/>
    <property type="match status" value="1"/>
</dbReference>
<keyword evidence="3" id="KW-1185">Reference proteome</keyword>
<protein>
    <submittedName>
        <fullName evidence="2">SAM-dependent methyltransferase</fullName>
    </submittedName>
</protein>
<keyword evidence="2" id="KW-0808">Transferase</keyword>